<gene>
    <name evidence="7" type="primary">Tret1_2</name>
    <name evidence="7" type="ORF">FJT64_006753</name>
</gene>
<dbReference type="OrthoDB" id="6339427at2759"/>
<feature type="transmembrane region" description="Helical" evidence="5">
    <location>
        <begin position="269"/>
        <end position="292"/>
    </location>
</feature>
<feature type="domain" description="Major facilitator superfamily (MFS) profile" evidence="6">
    <location>
        <begin position="21"/>
        <end position="397"/>
    </location>
</feature>
<evidence type="ECO:0000256" key="4">
    <source>
        <dbReference type="ARBA" id="ARBA00023136"/>
    </source>
</evidence>
<comment type="caution">
    <text evidence="7">The sequence shown here is derived from an EMBL/GenBank/DDBJ whole genome shotgun (WGS) entry which is preliminary data.</text>
</comment>
<evidence type="ECO:0000256" key="1">
    <source>
        <dbReference type="ARBA" id="ARBA00004141"/>
    </source>
</evidence>
<dbReference type="GO" id="GO:0022857">
    <property type="term" value="F:transmembrane transporter activity"/>
    <property type="evidence" value="ECO:0007669"/>
    <property type="project" value="InterPro"/>
</dbReference>
<feature type="transmembrane region" description="Helical" evidence="5">
    <location>
        <begin position="115"/>
        <end position="137"/>
    </location>
</feature>
<dbReference type="SUPFAM" id="SSF103473">
    <property type="entry name" value="MFS general substrate transporter"/>
    <property type="match status" value="1"/>
</dbReference>
<name>A0A6A4W1T9_AMPAM</name>
<comment type="subcellular location">
    <subcellularLocation>
        <location evidence="1">Membrane</location>
        <topology evidence="1">Multi-pass membrane protein</topology>
    </subcellularLocation>
</comment>
<evidence type="ECO:0000256" key="5">
    <source>
        <dbReference type="SAM" id="Phobius"/>
    </source>
</evidence>
<feature type="transmembrane region" description="Helical" evidence="5">
    <location>
        <begin position="307"/>
        <end position="331"/>
    </location>
</feature>
<evidence type="ECO:0000259" key="6">
    <source>
        <dbReference type="PROSITE" id="PS50850"/>
    </source>
</evidence>
<evidence type="ECO:0000313" key="8">
    <source>
        <dbReference type="Proteomes" id="UP000440578"/>
    </source>
</evidence>
<keyword evidence="2 5" id="KW-0812">Transmembrane</keyword>
<evidence type="ECO:0000256" key="3">
    <source>
        <dbReference type="ARBA" id="ARBA00022989"/>
    </source>
</evidence>
<sequence length="411" mass="43357">MTSSTLELISPRPYYTTQVLASLAVAMGQLAVGLGKGYSSPALQSLAGAREHGGLAISAQQGSWVASLSLLGALVGGLPSGLALRLGRRRLLAAVSVPFAAAWWLAAGAGSVWELYAAAFISGVCSSVVAVVTPVYVSEIAQPAVRGSLCSLTKVATSVGLLLSYSLGVALDWRRLAMVASAGPLLLLLGCCCVPETPSFLMFRGRDREARAALQSFSGVHAFSFYGVTILDKVLARASAQGAAAVVALLQILAGLTSSVLIDTVGRRPLLMVSSALMSVSLAGFGTFVYVVERLEWTSAQQAPFDWVPMSCVLVCQVAFALGVGPISWLLIGELFPLRQRGLGALAASVSYGCAFVSVKTFVDLERWLGLCGVFWLYAVVSLFCLAFILVFVPETKGRELEEMEERTRFV</sequence>
<keyword evidence="8" id="KW-1185">Reference proteome</keyword>
<dbReference type="InterPro" id="IPR036259">
    <property type="entry name" value="MFS_trans_sf"/>
</dbReference>
<evidence type="ECO:0000256" key="2">
    <source>
        <dbReference type="ARBA" id="ARBA00022692"/>
    </source>
</evidence>
<accession>A0A6A4W1T9</accession>
<protein>
    <submittedName>
        <fullName evidence="7">Facilitated trehalose transporter Tret1</fullName>
    </submittedName>
</protein>
<dbReference type="InterPro" id="IPR050549">
    <property type="entry name" value="MFS_Trehalose_Transporter"/>
</dbReference>
<dbReference type="InterPro" id="IPR005828">
    <property type="entry name" value="MFS_sugar_transport-like"/>
</dbReference>
<dbReference type="AlphaFoldDB" id="A0A6A4W1T9"/>
<feature type="transmembrane region" description="Helical" evidence="5">
    <location>
        <begin position="149"/>
        <end position="171"/>
    </location>
</feature>
<evidence type="ECO:0000313" key="7">
    <source>
        <dbReference type="EMBL" id="KAF0295771.1"/>
    </source>
</evidence>
<dbReference type="GO" id="GO:0016020">
    <property type="term" value="C:membrane"/>
    <property type="evidence" value="ECO:0007669"/>
    <property type="project" value="UniProtKB-SubCell"/>
</dbReference>
<keyword evidence="3 5" id="KW-1133">Transmembrane helix</keyword>
<organism evidence="7 8">
    <name type="scientific">Amphibalanus amphitrite</name>
    <name type="common">Striped barnacle</name>
    <name type="synonym">Balanus amphitrite</name>
    <dbReference type="NCBI Taxonomy" id="1232801"/>
    <lineage>
        <taxon>Eukaryota</taxon>
        <taxon>Metazoa</taxon>
        <taxon>Ecdysozoa</taxon>
        <taxon>Arthropoda</taxon>
        <taxon>Crustacea</taxon>
        <taxon>Multicrustacea</taxon>
        <taxon>Cirripedia</taxon>
        <taxon>Thoracica</taxon>
        <taxon>Thoracicalcarea</taxon>
        <taxon>Balanomorpha</taxon>
        <taxon>Balanoidea</taxon>
        <taxon>Balanidae</taxon>
        <taxon>Amphibalaninae</taxon>
        <taxon>Amphibalanus</taxon>
    </lineage>
</organism>
<dbReference type="InterPro" id="IPR003663">
    <property type="entry name" value="Sugar/inositol_transpt"/>
</dbReference>
<dbReference type="Pfam" id="PF00083">
    <property type="entry name" value="Sugar_tr"/>
    <property type="match status" value="1"/>
</dbReference>
<dbReference type="Gene3D" id="1.20.1250.20">
    <property type="entry name" value="MFS general substrate transporter like domains"/>
    <property type="match status" value="2"/>
</dbReference>
<feature type="transmembrane region" description="Helical" evidence="5">
    <location>
        <begin position="375"/>
        <end position="393"/>
    </location>
</feature>
<keyword evidence="4 5" id="KW-0472">Membrane</keyword>
<dbReference type="PRINTS" id="PR00171">
    <property type="entry name" value="SUGRTRNSPORT"/>
</dbReference>
<dbReference type="EMBL" id="VIIS01001600">
    <property type="protein sequence ID" value="KAF0295771.1"/>
    <property type="molecule type" value="Genomic_DNA"/>
</dbReference>
<feature type="transmembrane region" description="Helical" evidence="5">
    <location>
        <begin position="177"/>
        <end position="201"/>
    </location>
</feature>
<feature type="transmembrane region" description="Helical" evidence="5">
    <location>
        <begin position="91"/>
        <end position="109"/>
    </location>
</feature>
<proteinExistence type="predicted"/>
<dbReference type="PROSITE" id="PS50850">
    <property type="entry name" value="MFS"/>
    <property type="match status" value="1"/>
</dbReference>
<feature type="transmembrane region" description="Helical" evidence="5">
    <location>
        <begin position="243"/>
        <end position="262"/>
    </location>
</feature>
<dbReference type="Proteomes" id="UP000440578">
    <property type="component" value="Unassembled WGS sequence"/>
</dbReference>
<dbReference type="PANTHER" id="PTHR48021:SF34">
    <property type="entry name" value="FACILITATED TREHALOSE TRANSPORTER TRET1-2 HOMOLOG-LIKE PROTEIN"/>
    <property type="match status" value="1"/>
</dbReference>
<reference evidence="7 8" key="1">
    <citation type="submission" date="2019-07" db="EMBL/GenBank/DDBJ databases">
        <title>Draft genome assembly of a fouling barnacle, Amphibalanus amphitrite (Darwin, 1854): The first reference genome for Thecostraca.</title>
        <authorList>
            <person name="Kim W."/>
        </authorList>
    </citation>
    <scope>NUCLEOTIDE SEQUENCE [LARGE SCALE GENOMIC DNA]</scope>
    <source>
        <strain evidence="7">SNU_AA5</strain>
        <tissue evidence="7">Soma without cirri and trophi</tissue>
    </source>
</reference>
<dbReference type="InterPro" id="IPR020846">
    <property type="entry name" value="MFS_dom"/>
</dbReference>
<feature type="transmembrane region" description="Helical" evidence="5">
    <location>
        <begin position="64"/>
        <end position="84"/>
    </location>
</feature>
<dbReference type="PANTHER" id="PTHR48021">
    <property type="match status" value="1"/>
</dbReference>
<feature type="transmembrane region" description="Helical" evidence="5">
    <location>
        <begin position="343"/>
        <end position="363"/>
    </location>
</feature>
<feature type="transmembrane region" description="Helical" evidence="5">
    <location>
        <begin position="213"/>
        <end position="231"/>
    </location>
</feature>